<dbReference type="InterPro" id="IPR036388">
    <property type="entry name" value="WH-like_DNA-bd_sf"/>
</dbReference>
<dbReference type="InterPro" id="IPR039422">
    <property type="entry name" value="MarR/SlyA-like"/>
</dbReference>
<reference evidence="3" key="1">
    <citation type="journal article" date="2019" name="Int. J. Syst. Evol. Microbiol.">
        <title>The Global Catalogue of Microorganisms (GCM) 10K type strain sequencing project: providing services to taxonomists for standard genome sequencing and annotation.</title>
        <authorList>
            <consortium name="The Broad Institute Genomics Platform"/>
            <consortium name="The Broad Institute Genome Sequencing Center for Infectious Disease"/>
            <person name="Wu L."/>
            <person name="Ma J."/>
        </authorList>
    </citation>
    <scope>NUCLEOTIDE SEQUENCE [LARGE SCALE GENOMIC DNA]</scope>
    <source>
        <strain evidence="3">JCM 17938</strain>
    </source>
</reference>
<dbReference type="Pfam" id="PF12802">
    <property type="entry name" value="MarR_2"/>
    <property type="match status" value="1"/>
</dbReference>
<evidence type="ECO:0000313" key="2">
    <source>
        <dbReference type="EMBL" id="GAA4602627.1"/>
    </source>
</evidence>
<dbReference type="Gene3D" id="1.10.10.10">
    <property type="entry name" value="Winged helix-like DNA-binding domain superfamily/Winged helix DNA-binding domain"/>
    <property type="match status" value="1"/>
</dbReference>
<evidence type="ECO:0000313" key="3">
    <source>
        <dbReference type="Proteomes" id="UP001500212"/>
    </source>
</evidence>
<accession>A0ABP8TAS4</accession>
<dbReference type="SUPFAM" id="SSF46785">
    <property type="entry name" value="Winged helix' DNA-binding domain"/>
    <property type="match status" value="1"/>
</dbReference>
<proteinExistence type="predicted"/>
<dbReference type="Proteomes" id="UP001500212">
    <property type="component" value="Unassembled WGS sequence"/>
</dbReference>
<keyword evidence="3" id="KW-1185">Reference proteome</keyword>
<dbReference type="PANTHER" id="PTHR33164">
    <property type="entry name" value="TRANSCRIPTIONAL REGULATOR, MARR FAMILY"/>
    <property type="match status" value="1"/>
</dbReference>
<comment type="caution">
    <text evidence="2">The sequence shown here is derived from an EMBL/GenBank/DDBJ whole genome shotgun (WGS) entry which is preliminary data.</text>
</comment>
<dbReference type="PANTHER" id="PTHR33164:SF99">
    <property type="entry name" value="MARR FAMILY REGULATORY PROTEIN"/>
    <property type="match status" value="1"/>
</dbReference>
<dbReference type="EMBL" id="BAABHJ010000002">
    <property type="protein sequence ID" value="GAA4602627.1"/>
    <property type="molecule type" value="Genomic_DNA"/>
</dbReference>
<protein>
    <submittedName>
        <fullName evidence="2">MarR family winged helix-turn-helix transcriptional regulator</fullName>
    </submittedName>
</protein>
<organism evidence="2 3">
    <name type="scientific">Actinoallomurus liliacearum</name>
    <dbReference type="NCBI Taxonomy" id="1080073"/>
    <lineage>
        <taxon>Bacteria</taxon>
        <taxon>Bacillati</taxon>
        <taxon>Actinomycetota</taxon>
        <taxon>Actinomycetes</taxon>
        <taxon>Streptosporangiales</taxon>
        <taxon>Thermomonosporaceae</taxon>
        <taxon>Actinoallomurus</taxon>
    </lineage>
</organism>
<dbReference type="PROSITE" id="PS50995">
    <property type="entry name" value="HTH_MARR_2"/>
    <property type="match status" value="1"/>
</dbReference>
<sequence>MSAMPEDRPGYELAFLLLAGFRTLIDELHAELARQGHPHLRPAHGFAMQAIGPHGTSASDVGRRLGVSKQAAGKTIDRLEELGYAERVNDSADARRKIVRLTPHGIDALTRSAMIFDRLRARWATTLGADRLADLEDALRMVAGPAGLRIDTISWLSP</sequence>
<name>A0ABP8TAS4_9ACTN</name>
<dbReference type="InterPro" id="IPR000835">
    <property type="entry name" value="HTH_MarR-typ"/>
</dbReference>
<dbReference type="InterPro" id="IPR036390">
    <property type="entry name" value="WH_DNA-bd_sf"/>
</dbReference>
<feature type="domain" description="HTH marR-type" evidence="1">
    <location>
        <begin position="10"/>
        <end position="144"/>
    </location>
</feature>
<gene>
    <name evidence="2" type="ORF">GCM10023195_08260</name>
</gene>
<evidence type="ECO:0000259" key="1">
    <source>
        <dbReference type="PROSITE" id="PS50995"/>
    </source>
</evidence>
<dbReference type="SMART" id="SM00347">
    <property type="entry name" value="HTH_MARR"/>
    <property type="match status" value="1"/>
</dbReference>